<proteinExistence type="predicted"/>
<evidence type="ECO:0008006" key="3">
    <source>
        <dbReference type="Google" id="ProtNLM"/>
    </source>
</evidence>
<gene>
    <name evidence="1" type="ORF">SCH01S_10_00700</name>
</gene>
<accession>A0A0E9MM92</accession>
<dbReference type="EMBL" id="BBWU01000010">
    <property type="protein sequence ID" value="GAO38260.1"/>
    <property type="molecule type" value="Genomic_DNA"/>
</dbReference>
<sequence length="79" mass="8796">MSAGAILIVCAAMGISDEEIARRLTVLRIEHRDLDDSITALLGSPHLDQLQLARLKRRKLKLKDEIALLQDQLIPDIIA</sequence>
<dbReference type="Gene3D" id="6.10.280.50">
    <property type="match status" value="1"/>
</dbReference>
<keyword evidence="2" id="KW-1185">Reference proteome</keyword>
<protein>
    <recommendedName>
        <fullName evidence="3">DUF465 domain-containing protein</fullName>
    </recommendedName>
</protein>
<dbReference type="AlphaFoldDB" id="A0A0E9MM92"/>
<organism evidence="1 2">
    <name type="scientific">Sphingomonas changbaiensis NBRC 104936</name>
    <dbReference type="NCBI Taxonomy" id="1219043"/>
    <lineage>
        <taxon>Bacteria</taxon>
        <taxon>Pseudomonadati</taxon>
        <taxon>Pseudomonadota</taxon>
        <taxon>Alphaproteobacteria</taxon>
        <taxon>Sphingomonadales</taxon>
        <taxon>Sphingomonadaceae</taxon>
        <taxon>Sphingomonas</taxon>
    </lineage>
</organism>
<evidence type="ECO:0000313" key="2">
    <source>
        <dbReference type="Proteomes" id="UP000033202"/>
    </source>
</evidence>
<name>A0A0E9MM92_9SPHN</name>
<dbReference type="InterPro" id="IPR038444">
    <property type="entry name" value="DUF465_sf"/>
</dbReference>
<dbReference type="Proteomes" id="UP000033202">
    <property type="component" value="Unassembled WGS sequence"/>
</dbReference>
<dbReference type="InterPro" id="IPR007420">
    <property type="entry name" value="DUF465"/>
</dbReference>
<evidence type="ECO:0000313" key="1">
    <source>
        <dbReference type="EMBL" id="GAO38260.1"/>
    </source>
</evidence>
<comment type="caution">
    <text evidence="1">The sequence shown here is derived from an EMBL/GenBank/DDBJ whole genome shotgun (WGS) entry which is preliminary data.</text>
</comment>
<reference evidence="1 2" key="1">
    <citation type="submission" date="2015-04" db="EMBL/GenBank/DDBJ databases">
        <title>Whole genome shotgun sequence of Sphingomonas changbaiensis NBRC 104936.</title>
        <authorList>
            <person name="Katano-Makiyama Y."/>
            <person name="Hosoyama A."/>
            <person name="Hashimoto M."/>
            <person name="Noguchi M."/>
            <person name="Tsuchikane K."/>
            <person name="Ohji S."/>
            <person name="Yamazoe A."/>
            <person name="Ichikawa N."/>
            <person name="Kimura A."/>
            <person name="Fujita N."/>
        </authorList>
    </citation>
    <scope>NUCLEOTIDE SEQUENCE [LARGE SCALE GENOMIC DNA]</scope>
    <source>
        <strain evidence="1 2">NBRC 104936</strain>
    </source>
</reference>
<dbReference type="Pfam" id="PF04325">
    <property type="entry name" value="DUF465"/>
    <property type="match status" value="1"/>
</dbReference>
<dbReference type="STRING" id="1219043.SCH01S_10_00700"/>